<evidence type="ECO:0000313" key="10">
    <source>
        <dbReference type="Proteomes" id="UP000199648"/>
    </source>
</evidence>
<keyword evidence="5" id="KW-0564">Palmitate</keyword>
<keyword evidence="3" id="KW-0573">Peptidoglycan synthesis</keyword>
<dbReference type="Gene3D" id="1.25.40.650">
    <property type="match status" value="1"/>
</dbReference>
<dbReference type="GO" id="GO:0030234">
    <property type="term" value="F:enzyme regulator activity"/>
    <property type="evidence" value="ECO:0007669"/>
    <property type="project" value="TreeGrafter"/>
</dbReference>
<evidence type="ECO:0000256" key="7">
    <source>
        <dbReference type="ARBA" id="ARBA00023288"/>
    </source>
</evidence>
<dbReference type="InterPro" id="IPR007443">
    <property type="entry name" value="LpoA"/>
</dbReference>
<dbReference type="AlphaFoldDB" id="A0A1G5PMQ0"/>
<dbReference type="PANTHER" id="PTHR38038">
    <property type="entry name" value="PENICILLIN-BINDING PROTEIN ACTIVATOR LPOA"/>
    <property type="match status" value="1"/>
</dbReference>
<evidence type="ECO:0000256" key="2">
    <source>
        <dbReference type="ARBA" id="ARBA00022960"/>
    </source>
</evidence>
<dbReference type="Gene3D" id="3.40.50.2300">
    <property type="match status" value="2"/>
</dbReference>
<dbReference type="InterPro" id="IPR011990">
    <property type="entry name" value="TPR-like_helical_dom_sf"/>
</dbReference>
<protein>
    <recommendedName>
        <fullName evidence="11">Penicillin-binding protein activator</fullName>
    </recommendedName>
</protein>
<dbReference type="EMBL" id="FMWD01000001">
    <property type="protein sequence ID" value="SCZ50481.1"/>
    <property type="molecule type" value="Genomic_DNA"/>
</dbReference>
<evidence type="ECO:0000256" key="3">
    <source>
        <dbReference type="ARBA" id="ARBA00022984"/>
    </source>
</evidence>
<name>A0A1G5PMQ0_9GAMM</name>
<dbReference type="InterPro" id="IPR028082">
    <property type="entry name" value="Peripla_BP_I"/>
</dbReference>
<keyword evidence="1 8" id="KW-0732">Signal</keyword>
<dbReference type="GO" id="GO:0009252">
    <property type="term" value="P:peptidoglycan biosynthetic process"/>
    <property type="evidence" value="ECO:0007669"/>
    <property type="project" value="UniProtKB-KW"/>
</dbReference>
<dbReference type="SUPFAM" id="SSF53822">
    <property type="entry name" value="Periplasmic binding protein-like I"/>
    <property type="match status" value="1"/>
</dbReference>
<keyword evidence="6" id="KW-0998">Cell outer membrane</keyword>
<keyword evidence="2" id="KW-0133">Cell shape</keyword>
<dbReference type="Pfam" id="PF04348">
    <property type="entry name" value="LppC"/>
    <property type="match status" value="1"/>
</dbReference>
<reference evidence="9 10" key="1">
    <citation type="submission" date="2016-10" db="EMBL/GenBank/DDBJ databases">
        <authorList>
            <person name="de Groot N.N."/>
        </authorList>
    </citation>
    <scope>NUCLEOTIDE SEQUENCE [LARGE SCALE GENOMIC DNA]</scope>
    <source>
        <strain evidence="9 10">HLD2</strain>
    </source>
</reference>
<sequence>MRAIFRLVPVLVLLAGCAGAPVTPEPASDRTAAEEALQSGDYHAAARLFEGLAEQARSPQREEYRLKAAQALIQAGLAGPATRLLQSVDSSRLPADLAMQHQLLQATVVVSEDPDLALSLLARPAAPENETALHARFHQLRARAFSELGNHLDAARESIQRELFLTDIKDIEANQLVIWEALSNLSNQALEQLRVRPPPSVLSGWMELARIAKDTEQPAVRIAERIDEWRQRYPGHPVLEPMLKAIEIKSKALALQPGHIAVLLPLDGRFAQAAEAIRDGILAAYYDSAQRHNVTLRFYDEGSPDEVLARYDTAVNQGAEFVIGPLGKEAVRILAREEQLPVPTIALNHAEPSASESLFQFSLAPETEARQIAELAWLEGHNNAAVLAPAGAWGDRVRESFLQRWEELGGTIASTSEYDAEQSDFSDPIKRMLSIDASERRSMAVRDVIGRQVEFEAYRRQDVDFVFLAAFPRQARLIRPQLRYHRAIGLPIYATSHVYAGHVDPAQDRDMEGIIFGDTPWTLNAETSHAPLRQKVRTVLKRHTGSLQRLVALGLDAYLLVPRLSLLDSYPNDRFQGETGNLHVAPDNRIQRQLVWARFKHGEPQVLPRTLFAEPIEADDARE</sequence>
<dbReference type="Proteomes" id="UP000199648">
    <property type="component" value="Unassembled WGS sequence"/>
</dbReference>
<dbReference type="GO" id="GO:0031241">
    <property type="term" value="C:periplasmic side of cell outer membrane"/>
    <property type="evidence" value="ECO:0007669"/>
    <property type="project" value="TreeGrafter"/>
</dbReference>
<evidence type="ECO:0000256" key="1">
    <source>
        <dbReference type="ARBA" id="ARBA00022729"/>
    </source>
</evidence>
<dbReference type="PROSITE" id="PS51257">
    <property type="entry name" value="PROKAR_LIPOPROTEIN"/>
    <property type="match status" value="1"/>
</dbReference>
<dbReference type="STRING" id="415747.SAMN03097708_00428"/>
<dbReference type="Gene3D" id="1.25.40.10">
    <property type="entry name" value="Tetratricopeptide repeat domain"/>
    <property type="match status" value="1"/>
</dbReference>
<evidence type="ECO:0000256" key="5">
    <source>
        <dbReference type="ARBA" id="ARBA00023139"/>
    </source>
</evidence>
<evidence type="ECO:0008006" key="11">
    <source>
        <dbReference type="Google" id="ProtNLM"/>
    </source>
</evidence>
<dbReference type="CDD" id="cd06339">
    <property type="entry name" value="PBP1_YraM_LppC_lipoprotein-like"/>
    <property type="match status" value="1"/>
</dbReference>
<keyword evidence="10" id="KW-1185">Reference proteome</keyword>
<evidence type="ECO:0000256" key="4">
    <source>
        <dbReference type="ARBA" id="ARBA00023136"/>
    </source>
</evidence>
<dbReference type="PANTHER" id="PTHR38038:SF1">
    <property type="entry name" value="PENICILLIN-BINDING PROTEIN ACTIVATOR LPOA"/>
    <property type="match status" value="1"/>
</dbReference>
<organism evidence="9 10">
    <name type="scientific">Thiohalomonas denitrificans</name>
    <dbReference type="NCBI Taxonomy" id="415747"/>
    <lineage>
        <taxon>Bacteria</taxon>
        <taxon>Pseudomonadati</taxon>
        <taxon>Pseudomonadota</taxon>
        <taxon>Gammaproteobacteria</taxon>
        <taxon>Thiohalomonadales</taxon>
        <taxon>Thiohalomonadaceae</taxon>
        <taxon>Thiohalomonas</taxon>
    </lineage>
</organism>
<feature type="signal peptide" evidence="8">
    <location>
        <begin position="1"/>
        <end position="20"/>
    </location>
</feature>
<accession>A0A1G5PMQ0</accession>
<keyword evidence="7" id="KW-0449">Lipoprotein</keyword>
<evidence type="ECO:0000256" key="6">
    <source>
        <dbReference type="ARBA" id="ARBA00023237"/>
    </source>
</evidence>
<gene>
    <name evidence="9" type="ORF">SAMN03097708_00428</name>
</gene>
<evidence type="ECO:0000313" key="9">
    <source>
        <dbReference type="EMBL" id="SCZ50481.1"/>
    </source>
</evidence>
<feature type="chain" id="PRO_5011591188" description="Penicillin-binding protein activator" evidence="8">
    <location>
        <begin position="21"/>
        <end position="623"/>
    </location>
</feature>
<dbReference type="OrthoDB" id="6708821at2"/>
<evidence type="ECO:0000256" key="8">
    <source>
        <dbReference type="SAM" id="SignalP"/>
    </source>
</evidence>
<proteinExistence type="predicted"/>
<keyword evidence="4" id="KW-0472">Membrane</keyword>
<dbReference type="GO" id="GO:0008360">
    <property type="term" value="P:regulation of cell shape"/>
    <property type="evidence" value="ECO:0007669"/>
    <property type="project" value="UniProtKB-KW"/>
</dbReference>